<dbReference type="VEuPathDB" id="FungiDB:SI65_01853"/>
<evidence type="ECO:0000313" key="2">
    <source>
        <dbReference type="EMBL" id="ODM24263.1"/>
    </source>
</evidence>
<dbReference type="EMBL" id="JXNT01000001">
    <property type="protein sequence ID" value="ODM24438.1"/>
    <property type="molecule type" value="Genomic_DNA"/>
</dbReference>
<dbReference type="STRING" id="573508.A0A1E3BTF2"/>
<reference evidence="2 4" key="1">
    <citation type="journal article" date="2016" name="BMC Genomics">
        <title>Comparative genomic and transcriptomic analyses of the Fuzhuan brick tea-fermentation fungus Aspergillus cristatus.</title>
        <authorList>
            <person name="Ge Y."/>
            <person name="Wang Y."/>
            <person name="Liu Y."/>
            <person name="Tan Y."/>
            <person name="Ren X."/>
            <person name="Zhang X."/>
            <person name="Hyde K.D."/>
            <person name="Liu Y."/>
            <person name="Liu Z."/>
        </authorList>
    </citation>
    <scope>NUCLEOTIDE SEQUENCE [LARGE SCALE GENOMIC DNA]</scope>
    <source>
        <strain evidence="2 4">GZAAS20.1005</strain>
    </source>
</reference>
<evidence type="ECO:0000259" key="1">
    <source>
        <dbReference type="Pfam" id="PF24864"/>
    </source>
</evidence>
<dbReference type="AlphaFoldDB" id="A0A1E3BTF2"/>
<evidence type="ECO:0000313" key="4">
    <source>
        <dbReference type="Proteomes" id="UP000094569"/>
    </source>
</evidence>
<proteinExistence type="predicted"/>
<comment type="caution">
    <text evidence="2">The sequence shown here is derived from an EMBL/GenBank/DDBJ whole genome shotgun (WGS) entry which is preliminary data.</text>
</comment>
<dbReference type="VEuPathDB" id="FungiDB:SI65_02028"/>
<dbReference type="Proteomes" id="UP000094569">
    <property type="component" value="Unassembled WGS sequence"/>
</dbReference>
<organism evidence="2 4">
    <name type="scientific">Aspergillus cristatus</name>
    <name type="common">Chinese Fuzhuan brick tea-fermentation fungus</name>
    <name type="synonym">Eurotium cristatum</name>
    <dbReference type="NCBI Taxonomy" id="573508"/>
    <lineage>
        <taxon>Eukaryota</taxon>
        <taxon>Fungi</taxon>
        <taxon>Dikarya</taxon>
        <taxon>Ascomycota</taxon>
        <taxon>Pezizomycotina</taxon>
        <taxon>Eurotiomycetes</taxon>
        <taxon>Eurotiomycetidae</taxon>
        <taxon>Eurotiales</taxon>
        <taxon>Aspergillaceae</taxon>
        <taxon>Aspergillus</taxon>
        <taxon>Aspergillus subgen. Aspergillus</taxon>
    </lineage>
</organism>
<keyword evidence="4" id="KW-1185">Reference proteome</keyword>
<gene>
    <name evidence="2" type="ORF">SI65_01853</name>
    <name evidence="3" type="ORF">SI65_02028</name>
</gene>
<evidence type="ECO:0000313" key="3">
    <source>
        <dbReference type="EMBL" id="ODM24438.1"/>
    </source>
</evidence>
<feature type="domain" description="DUF7730" evidence="1">
    <location>
        <begin position="50"/>
        <end position="265"/>
    </location>
</feature>
<dbReference type="OrthoDB" id="4757095at2759"/>
<name>A0A1E3BTF2_ASPCR</name>
<dbReference type="InterPro" id="IPR056632">
    <property type="entry name" value="DUF7730"/>
</dbReference>
<accession>A0A1E3BTF2</accession>
<dbReference type="Pfam" id="PF24864">
    <property type="entry name" value="DUF7730"/>
    <property type="match status" value="1"/>
</dbReference>
<protein>
    <recommendedName>
        <fullName evidence="1">DUF7730 domain-containing protein</fullName>
    </recommendedName>
</protein>
<dbReference type="PANTHER" id="PTHR38790">
    <property type="entry name" value="2EXR DOMAIN-CONTAINING PROTEIN-RELATED"/>
    <property type="match status" value="1"/>
</dbReference>
<dbReference type="EMBL" id="JXNT01000001">
    <property type="protein sequence ID" value="ODM24263.1"/>
    <property type="molecule type" value="Genomic_DNA"/>
</dbReference>
<dbReference type="PANTHER" id="PTHR38790:SF9">
    <property type="entry name" value="F-BOX DOMAIN-CONTAINING PROTEIN"/>
    <property type="match status" value="1"/>
</dbReference>
<sequence length="316" mass="35805">MAKSIQGVFSWEDVLAQRYLNNHPKHQRNHIHIQQQNHETLNQTNYYPFQPHSPLLAKLSPELRLLIWEYVLGGKCIHIVQWANRRMGYVICPDPDPGDKAKKMCDVCQTGLPSRRACAKRGTETETRGLLGVVLVCRQIYTEAAHILYTNNTFSIPSTWSLSYLLSPSPSLPLPSSSFTSSSNPLQNIRTLTLHYAFPGHWLPSKDPVKQIYFTSGRAQWTQTCAAVCSLTSLERFTLVLDGGWFAEAVAKVPVFLEPLRDVTICNRGARRGIGEEGEREGDWEVILPKQPYYVNEVGRLNAEVRERGLRCVVMV</sequence>